<sequence>MSGSSFRGRGIEPRDIHPNGPIGAYRGTRLSHPRFSQSHLSHNRLPPPENWPGRSNHGSTFLSWSNGKFQRPIFRGISHFRPNGRGRGTIYKGNLRFDSNRSSIVPYSTDYNKSVGSPKTMFMQNQNDEDQSEHVKDEPCLQQTPLLGSEEERQQKITETAVRLKEKLSTITKEDITNLWQDDLSTIPSSNVKDKNILNLGMLKLRHEQPELNLTFNDFKDIGRIDSDNIKSDKNDGINEVRNVFNFIHDNVKEVKNSTKDIDVIDIEENILHDVESMTIINNIILTENKSQKVNGQKLQEGTNSPHSMSVTLSSVSEACNTELTYSSRGNTGKTNMLQPQNVLQTDNTQIQDHELNTNCVNTSLRYQSEYTNSDSRFNIENLQKSSDDIQYEQGNVITEMQHSLHRSISKKTKQKSHWIPSQYQTNSRRKPFKSRWSHRRHSYMYNKSRNESTRFDLHTSSLHLQRNMTSLNQDSQYNALSSFDLSRSQSQFPTMPKLMHNKDTSQAASCVDHNTLSSISVNISSSQEDILQTVPVFDSWKSFAMNYNTHKEKVMNIPNFNPQQPPPNFNNQKGTLPFNQHLLPQNQSNSTIHAFNSSQSSAVSLNPTELYNSTNFTAPPSTTLVQTTTFSTLSQINIPSSSSFLSTAPINFSPMSTHTASLQMTPYEVPSSATINKVKHQELLYNKTLNLAPISNQDNTVQDKNEFQEMQEAMQFAKQAMNIIDDVNINTESEQNLHTGIHPLNTSVEQEDISDLSSSSTQIHQNINKEKEQLDQHCNKFTKVTLKEQIITESHESPNFELEKQLDQNCDVEKNALVNKQTRPKVMFHLNPKLNKINKQGKWHQNIDDGEEERYIPCISPSNMHGKEYSNQKIEECTNQMIKNNQDRITKYNIEVKDIDTINSLTDESRKSNVESPISMISDNSTTQRPQDVIKKRKKVESPPSESSWKNRIITRFLKMSKNDIRNMINNSSLRKFDIAMKHLVKEKRSSLSLEMRNTEDEKIKGYDREEFMNQLNAMLDPTAIVDITNLPTDFIHHLSEVLQLDAIPLESNENIFSHTNDEGQNSNSNEEEILNNNIIPEDINFEQINNKTDTEYNNQSKDEDGRITASIIAESNINDNNIGSVTSSTKVSENIILDSNEIFSKTPAETDGVQIINNVHIAEKDITQKNVEKRKQHSLFNVTDLDDILSTVTVKATGELKSSDLDEKLKPTVKANKTYEIAKTSIPTETMSVNTTSFTSKSKIFDSTKQHERNSGNEYISKSERNNRWARREREGPDAFRNLTKEEWEAKYGKQIRNLSSHSCKTQISRYSNNTNLKNTKYNRTLNSKKYQSPHSFKTNKSSLSYKIAFSKRMSEEDNVENDCNMSSSSQSETDDTSSSSDNRTPSDVTKLLKVIKEKEKIAKNKSLNETIRDEVTAEIQRKWNEEGRKRKYHKKNKRRKEKKLKYKKGRKKKKRKIFESSSNSDNDQIDRSSLLTEIEIKKETNVKEECNAALEKGIGPDIQMANNICSKKQETTKTLIDKEVILENKDKCTVQESNRITLIPTIVQLKTKAQLKLTPEASKCTEETEFMKNTAEIVLNVKCHEQNKMPILNNADKQKIIENTFEINEGSECLNNKLINITETQHTVLNNNDNTIKNLTNTSAMEEHQKEKMYHLGKEALSVTTVQESNTERLMDNKTTSKKIDIKAYKARALQRKLENEEKINEEKAVVSNKHTINNDILNDSLSKSMMNEKEKRDNYILQQTTSHVNLKDKHSITTTDKISSDSSKFKNIKSEGSKELKLKKEKIEKIKKKSEIKTKIKEAKEISSSNQGKVNNTSDIPNSFENGIEKNQINVQVDKHEHAQSITDHVLLPANTKSSTEKMFIKNEEISANDIILSKNELKKTSNEKNEKIVNDINNAESLIVIIDKDKCIETSKTINIKTKSIKTKAIRTLSNIQTKSTNKDHNPSIVKYDQNNLKSRRRATSTSNEISIEQEMYNFSITEESNSQKNKSEKQSQENIKLRELSQYNENIENSGKNALQKNKCIETKIAENVSDCVGSSTDFQSSLINECLVQDESQKNTKISVDCTNITSINVISQNEQDRNLTGDTTTINQIGQKLLENSDNLKIGENMINSTLNTYGEMIDNQYLIRNKINSPESIGSPFKGFVADPVESSSCQHILDLEAKYAATASKDNIRHDEYKQLQSFCNNKFDRHNLNNQDTSAYDNNINNNSLNAVEQLNKDEGTLSYEKNFKKDDNATAILNNNFNLLDNKNKKKEMTSKKYLHKYTKNFTKNENDTNTLEQSEYSTENNKSLQSINVETNTQNVSNKQDEIFVGLNECEENAEMEKSDIDTVKDSSVKEKQSCKKDILDFVSISDINMSDTNNTIASSFSGISNNTLNNIINTDTDSSLASLIDSNAIENNNVNMPNQDIAQSVTNIDSCEEESTNDNNSCSNNDAYTNFNSNLPISISREGFWKSPTKETTNKLEIPTKSSLKESKNIFTVMDSVKETVKLKNPDTTVHAYDDQNIDHFVIDQISEKENIDNVIINSEQNKCSQDVQVACISDDKDTYDCPDINISQTVINNTIHDEILIPSNQTTFIKELVNNNKKHNPTVELERIRETNKSIIDKIQNNVDKNAIDEDLDITSCIKTQKQSKRTSNLQMKREIKHKSNTVHITNTNIKEEIMARMIEIDLEIHKLMTEKMTLYQMLESDSLLLNKLPLTSNLGSEMNREKTMSVRLQTSPTLISQTMQNAEISSVEHSDYIMKSNANNALFEINQDEIESRIINIDGNKEKSLLREENINITQSISSHSPKDGLLLECSESSQSLSIFKDEDKIQEDNQFKENLDTCNSIRESSKNVIKSTSLENITYFEKEKHLCTLPSSVTKSCDENQQVGGTLHERKKQKSQSLEASKDNTSIQASLIYSDDSTWGSFAPSFEDMEEKKHNTGLALLEETYKREMAETRKLKANARKKKKRELNKFLKSVNYLTPEEEEIPLNTLYIKKLQQKRDLLDSLDDKRENSTIDNYENSFESAKIWEHAIEVINAVAEDRVKDLYVEKSKENGNENLITSSNKIRQNTAICKTEILLNSNKSLQNLNETEPAFSLLNYDHEQNSIKHSSITDKNVIQQKLKQTEKEGNSIKDIDVQSIAVSYNNPEVNSAIVDMSNHDNISQQKTSLIDERFTNNHISSISVPTETNQLNISNEKLNKDQNNHTLQKNLIPENINNFIEVTERTLKGSDKKEDSLINQDTTVNISISDKLKCNNKTEENIKQNTCLLKDEGIKIPKIVYEADEVISNTSQISNIQDKKTVKCKISNKIRRNSKSTEDNVKYIEHDNTNLNGERDSPKVLCNSKDISPMHQELENTLSNVKRNRNCQKLQSNKDKKYTNPIENESSINYQSFILKENVIERFSSNVDSEILTPKIRGTTVKRKIHNQSEMMNCKVRLVDVFKSNIYQHTLEKFHIDSVKSHITICKSTSTEATINSTHFATSSKTREVEINKSKDIKKVKNISDNVQEQTSNLCQKQITKTHSTLDNKKELKSHHKVNPLLTDEHLSLESNNKVISLTPVKTAPSIMKMLPQDEKVDIEIVEERKKDQYTIDPHHDEEIPLSDVIKEDEQPLKRQYTVHKGPILDIQVFGDTFLAASEDGSIYRYSQTSNGILNIYKGHRSAVTCLYIHKSSGVDHPRNWVYSGSLDGTLRCYNIKTGVPINNVANVGSPVQCMDQAWGIIFIGTKSGHVSRFHIKFGIIKGDSIQFSDKSVLALKATNEGPRRVLIVASRNQPITIRDAQNGLFLRTICGQKNHTVYSLMRNNNLIYCGTSSTSILVFDFTNGEQRIQYDAGVGIVCMRLYHKLLFAGCYDGNIYIFDIQNHKLICSIPGPGNMLLSMEVVDNKIIAGSKDKRLHTWQIPKQVQVVSREMTTTELYT</sequence>
<dbReference type="Pfam" id="PF00400">
    <property type="entry name" value="WD40"/>
    <property type="match status" value="1"/>
</dbReference>
<feature type="region of interest" description="Disordered" evidence="2">
    <location>
        <begin position="1429"/>
        <end position="1473"/>
    </location>
</feature>
<dbReference type="EMBL" id="JAYRBN010000058">
    <property type="protein sequence ID" value="KAL2741994.1"/>
    <property type="molecule type" value="Genomic_DNA"/>
</dbReference>
<keyword evidence="4" id="KW-1185">Reference proteome</keyword>
<feature type="compositionally biased region" description="Polar residues" evidence="2">
    <location>
        <begin position="915"/>
        <end position="931"/>
    </location>
</feature>
<organism evidence="3 4">
    <name type="scientific">Vespula maculifrons</name>
    <name type="common">Eastern yellow jacket</name>
    <name type="synonym">Wasp</name>
    <dbReference type="NCBI Taxonomy" id="7453"/>
    <lineage>
        <taxon>Eukaryota</taxon>
        <taxon>Metazoa</taxon>
        <taxon>Ecdysozoa</taxon>
        <taxon>Arthropoda</taxon>
        <taxon>Hexapoda</taxon>
        <taxon>Insecta</taxon>
        <taxon>Pterygota</taxon>
        <taxon>Neoptera</taxon>
        <taxon>Endopterygota</taxon>
        <taxon>Hymenoptera</taxon>
        <taxon>Apocrita</taxon>
        <taxon>Aculeata</taxon>
        <taxon>Vespoidea</taxon>
        <taxon>Vespidae</taxon>
        <taxon>Vespinae</taxon>
        <taxon>Vespula</taxon>
    </lineage>
</organism>
<dbReference type="InterPro" id="IPR042622">
    <property type="entry name" value="Znf106"/>
</dbReference>
<dbReference type="PANTHER" id="PTHR14435:SF2">
    <property type="entry name" value="ZINC FINGER PROTEIN 106"/>
    <property type="match status" value="1"/>
</dbReference>
<dbReference type="SUPFAM" id="SSF50978">
    <property type="entry name" value="WD40 repeat-like"/>
    <property type="match status" value="1"/>
</dbReference>
<feature type="region of interest" description="Disordered" evidence="2">
    <location>
        <begin position="1357"/>
        <end position="1391"/>
    </location>
</feature>
<proteinExistence type="predicted"/>
<gene>
    <name evidence="3" type="ORF">V1477_009623</name>
</gene>
<dbReference type="InterPro" id="IPR001680">
    <property type="entry name" value="WD40_rpt"/>
</dbReference>
<dbReference type="PANTHER" id="PTHR14435">
    <property type="entry name" value="ZINC FINGER PROTEIN 106"/>
    <property type="match status" value="1"/>
</dbReference>
<accession>A0ABD2CAK2</accession>
<dbReference type="Proteomes" id="UP001607303">
    <property type="component" value="Unassembled WGS sequence"/>
</dbReference>
<evidence type="ECO:0000256" key="1">
    <source>
        <dbReference type="SAM" id="Coils"/>
    </source>
</evidence>
<feature type="region of interest" description="Disordered" evidence="2">
    <location>
        <begin position="909"/>
        <end position="947"/>
    </location>
</feature>
<feature type="coiled-coil region" evidence="1">
    <location>
        <begin position="2939"/>
        <end position="2970"/>
    </location>
</feature>
<dbReference type="Gene3D" id="2.130.10.10">
    <property type="entry name" value="YVTN repeat-like/Quinoprotein amine dehydrogenase"/>
    <property type="match status" value="1"/>
</dbReference>
<feature type="region of interest" description="Disordered" evidence="2">
    <location>
        <begin position="1248"/>
        <end position="1269"/>
    </location>
</feature>
<name>A0ABD2CAK2_VESMC</name>
<feature type="compositionally biased region" description="Low complexity" evidence="2">
    <location>
        <begin position="1369"/>
        <end position="1390"/>
    </location>
</feature>
<evidence type="ECO:0000313" key="3">
    <source>
        <dbReference type="EMBL" id="KAL2741994.1"/>
    </source>
</evidence>
<feature type="region of interest" description="Disordered" evidence="2">
    <location>
        <begin position="1"/>
        <end position="56"/>
    </location>
</feature>
<evidence type="ECO:0000256" key="2">
    <source>
        <dbReference type="SAM" id="MobiDB-lite"/>
    </source>
</evidence>
<feature type="compositionally biased region" description="Basic residues" evidence="2">
    <location>
        <begin position="1432"/>
        <end position="1459"/>
    </location>
</feature>
<protein>
    <submittedName>
        <fullName evidence="3">Protein PFC0760c-like isoform X1</fullName>
    </submittedName>
</protein>
<evidence type="ECO:0000313" key="4">
    <source>
        <dbReference type="Proteomes" id="UP001607303"/>
    </source>
</evidence>
<dbReference type="SMART" id="SM00320">
    <property type="entry name" value="WD40"/>
    <property type="match status" value="5"/>
</dbReference>
<reference evidence="3 4" key="1">
    <citation type="journal article" date="2024" name="Ann. Entomol. Soc. Am.">
        <title>Genomic analyses of the southern and eastern yellowjacket wasps (Hymenoptera: Vespidae) reveal evolutionary signatures of social life.</title>
        <authorList>
            <person name="Catto M.A."/>
            <person name="Caine P.B."/>
            <person name="Orr S.E."/>
            <person name="Hunt B.G."/>
            <person name="Goodisman M.A.D."/>
        </authorList>
    </citation>
    <scope>NUCLEOTIDE SEQUENCE [LARGE SCALE GENOMIC DNA]</scope>
    <source>
        <strain evidence="3">232</strain>
        <tissue evidence="3">Head and thorax</tissue>
    </source>
</reference>
<dbReference type="InterPro" id="IPR036322">
    <property type="entry name" value="WD40_repeat_dom_sf"/>
</dbReference>
<comment type="caution">
    <text evidence="3">The sequence shown here is derived from an EMBL/GenBank/DDBJ whole genome shotgun (WGS) entry which is preliminary data.</text>
</comment>
<dbReference type="InterPro" id="IPR015943">
    <property type="entry name" value="WD40/YVTN_repeat-like_dom_sf"/>
</dbReference>
<feature type="compositionally biased region" description="Polar residues" evidence="2">
    <location>
        <begin position="1462"/>
        <end position="1473"/>
    </location>
</feature>
<keyword evidence="1" id="KW-0175">Coiled coil</keyword>